<evidence type="ECO:0000313" key="4">
    <source>
        <dbReference type="Proteomes" id="UP000559256"/>
    </source>
</evidence>
<evidence type="ECO:0008006" key="5">
    <source>
        <dbReference type="Google" id="ProtNLM"/>
    </source>
</evidence>
<keyword evidence="4" id="KW-1185">Reference proteome</keyword>
<dbReference type="InterPro" id="IPR011008">
    <property type="entry name" value="Dimeric_a/b-barrel"/>
</dbReference>
<dbReference type="EMBL" id="JAACJM010000101">
    <property type="protein sequence ID" value="KAF5346562.1"/>
    <property type="molecule type" value="Genomic_DNA"/>
</dbReference>
<dbReference type="Gene3D" id="3.30.70.100">
    <property type="match status" value="2"/>
</dbReference>
<protein>
    <recommendedName>
        <fullName evidence="5">ABM domain-containing protein</fullName>
    </recommendedName>
</protein>
<feature type="compositionally biased region" description="Low complexity" evidence="1">
    <location>
        <begin position="69"/>
        <end position="116"/>
    </location>
</feature>
<organism evidence="3 4">
    <name type="scientific">Tetrapyrgos nigripes</name>
    <dbReference type="NCBI Taxonomy" id="182062"/>
    <lineage>
        <taxon>Eukaryota</taxon>
        <taxon>Fungi</taxon>
        <taxon>Dikarya</taxon>
        <taxon>Basidiomycota</taxon>
        <taxon>Agaricomycotina</taxon>
        <taxon>Agaricomycetes</taxon>
        <taxon>Agaricomycetidae</taxon>
        <taxon>Agaricales</taxon>
        <taxon>Marasmiineae</taxon>
        <taxon>Marasmiaceae</taxon>
        <taxon>Tetrapyrgos</taxon>
    </lineage>
</organism>
<keyword evidence="2" id="KW-0732">Signal</keyword>
<evidence type="ECO:0000256" key="1">
    <source>
        <dbReference type="SAM" id="MobiDB-lite"/>
    </source>
</evidence>
<gene>
    <name evidence="3" type="ORF">D9758_013450</name>
</gene>
<reference evidence="3 4" key="1">
    <citation type="journal article" date="2020" name="ISME J.">
        <title>Uncovering the hidden diversity of litter-decomposition mechanisms in mushroom-forming fungi.</title>
        <authorList>
            <person name="Floudas D."/>
            <person name="Bentzer J."/>
            <person name="Ahren D."/>
            <person name="Johansson T."/>
            <person name="Persson P."/>
            <person name="Tunlid A."/>
        </authorList>
    </citation>
    <scope>NUCLEOTIDE SEQUENCE [LARGE SCALE GENOMIC DNA]</scope>
    <source>
        <strain evidence="3 4">CBS 291.85</strain>
    </source>
</reference>
<feature type="chain" id="PRO_5034079490" description="ABM domain-containing protein" evidence="2">
    <location>
        <begin position="25"/>
        <end position="648"/>
    </location>
</feature>
<feature type="region of interest" description="Disordered" evidence="1">
    <location>
        <begin position="26"/>
        <end position="116"/>
    </location>
</feature>
<comment type="caution">
    <text evidence="3">The sequence shown here is derived from an EMBL/GenBank/DDBJ whole genome shotgun (WGS) entry which is preliminary data.</text>
</comment>
<accession>A0A8H5CRB9</accession>
<dbReference type="AlphaFoldDB" id="A0A8H5CRB9"/>
<dbReference type="SUPFAM" id="SSF54909">
    <property type="entry name" value="Dimeric alpha+beta barrel"/>
    <property type="match status" value="1"/>
</dbReference>
<sequence>MGWPAKVLFYLLLGSVVLVQLADAAPAQTTGTSSSKSKTSSTSTKTSTSSSTTSKPASRNSSFHFVAMTGSSTRTGTTSSSSSTSIGTGIKPTSTSNSTSTSTNPGPTGAGNNSTTAKPVFKAVKVKSGLISFVLAQLISYQQACSINSKTSNNKTTTSTNTTSIAKRRFESFSRYTLRSNNAFTAEADEEFVGAIAASSQIARQLEQGHFDGDIAEELDLGKAVYLDEAKTKSSALAKTRPEYEVCLFFVKKDIWKDDIAKLWFTDKSWNRMDLVGVGSSQSEKEKLEDNRNQFARANGIVDALTYARFAARDPPFSDQVAIPADLLVHGFRVVCFKPGDGSGGAPADLSYKAKAQELSIYHTVYGDQLSTAGSITLPLYRTLDPIVINRRGGWWTRRNSAEKLQSRVLRNTIDITNTTAIIPPIKLTTPSPPCALAMSASNSGPVIEIVKLPANELMDGKPELYQECLKTLSEQSGLKNQWYAGAIEDPKIYHSFIEWDTHSSHLSFINSPVYTPFGDKLKALLAQPWAFCHVSLDPAKTNVLVGPVVSFRTVTLKEGVDRAKAIEAFEAVVDVVRAFDKCHGAAWGFTMEDENKAVFVVSWESREAHMEEFSNTEAAKKVGPAFGSVVGASENWHMHIKHYEPPK</sequence>
<dbReference type="Proteomes" id="UP000559256">
    <property type="component" value="Unassembled WGS sequence"/>
</dbReference>
<evidence type="ECO:0000313" key="3">
    <source>
        <dbReference type="EMBL" id="KAF5346562.1"/>
    </source>
</evidence>
<name>A0A8H5CRB9_9AGAR</name>
<evidence type="ECO:0000256" key="2">
    <source>
        <dbReference type="SAM" id="SignalP"/>
    </source>
</evidence>
<proteinExistence type="predicted"/>
<feature type="compositionally biased region" description="Low complexity" evidence="1">
    <location>
        <begin position="29"/>
        <end position="55"/>
    </location>
</feature>
<feature type="signal peptide" evidence="2">
    <location>
        <begin position="1"/>
        <end position="24"/>
    </location>
</feature>
<dbReference type="OrthoDB" id="3830579at2759"/>